<dbReference type="OrthoDB" id="7771437at2"/>
<reference evidence="2 3" key="1">
    <citation type="journal article" date="2011" name="Syst. Appl. Microbiol.">
        <title>Defluviimonas denitrificans gen. nov., sp. nov., and Pararhodobacter aggregans gen. nov., sp. nov., non-phototrophic Rhodobacteraceae from the biofilter of a marine aquaculture.</title>
        <authorList>
            <person name="Foesel B.U."/>
            <person name="Drake H.L."/>
            <person name="Schramm A."/>
        </authorList>
    </citation>
    <scope>NUCLEOTIDE SEQUENCE [LARGE SCALE GENOMIC DNA]</scope>
    <source>
        <strain evidence="2 3">D1-19</strain>
    </source>
</reference>
<keyword evidence="3" id="KW-1185">Reference proteome</keyword>
<evidence type="ECO:0000313" key="3">
    <source>
        <dbReference type="Proteomes" id="UP000244810"/>
    </source>
</evidence>
<keyword evidence="1" id="KW-0472">Membrane</keyword>
<feature type="transmembrane region" description="Helical" evidence="1">
    <location>
        <begin position="69"/>
        <end position="94"/>
    </location>
</feature>
<feature type="transmembrane region" description="Helical" evidence="1">
    <location>
        <begin position="106"/>
        <end position="128"/>
    </location>
</feature>
<organism evidence="2 3">
    <name type="scientific">Pararhodobacter aggregans</name>
    <dbReference type="NCBI Taxonomy" id="404875"/>
    <lineage>
        <taxon>Bacteria</taxon>
        <taxon>Pseudomonadati</taxon>
        <taxon>Pseudomonadota</taxon>
        <taxon>Alphaproteobacteria</taxon>
        <taxon>Rhodobacterales</taxon>
        <taxon>Paracoccaceae</taxon>
        <taxon>Pararhodobacter</taxon>
    </lineage>
</organism>
<feature type="transmembrane region" description="Helical" evidence="1">
    <location>
        <begin position="30"/>
        <end position="49"/>
    </location>
</feature>
<evidence type="ECO:0000256" key="1">
    <source>
        <dbReference type="SAM" id="Phobius"/>
    </source>
</evidence>
<sequence length="163" mass="17358">MALTTDILASYRRPRAVLRRLRGDRREARILVYLMLGCGLIFIAQWPRLAREAHLDESVPLDALLAGALFAWVFIAPLAFYALGGILSLVLRLAGPVDGFALRLGVFWAVLAAAPLFLLYGLAAGFIGPGVQSLVLGLPALAAFISILVAGLRVALEPGAQPA</sequence>
<dbReference type="RefSeq" id="WP_107750699.1">
    <property type="nucleotide sequence ID" value="NZ_QBKF01000002.1"/>
</dbReference>
<keyword evidence="1" id="KW-1133">Transmembrane helix</keyword>
<evidence type="ECO:0000313" key="2">
    <source>
        <dbReference type="EMBL" id="PVE48414.1"/>
    </source>
</evidence>
<dbReference type="AlphaFoldDB" id="A0A2T7UUS3"/>
<feature type="transmembrane region" description="Helical" evidence="1">
    <location>
        <begin position="134"/>
        <end position="156"/>
    </location>
</feature>
<proteinExistence type="predicted"/>
<gene>
    <name evidence="2" type="ORF">DDE23_04940</name>
</gene>
<dbReference type="Proteomes" id="UP000244810">
    <property type="component" value="Unassembled WGS sequence"/>
</dbReference>
<protein>
    <submittedName>
        <fullName evidence="2">YIP1 family protein</fullName>
    </submittedName>
</protein>
<keyword evidence="1" id="KW-0812">Transmembrane</keyword>
<accession>A0A2T7UUS3</accession>
<comment type="caution">
    <text evidence="2">The sequence shown here is derived from an EMBL/GenBank/DDBJ whole genome shotgun (WGS) entry which is preliminary data.</text>
</comment>
<name>A0A2T7UUS3_9RHOB</name>
<dbReference type="EMBL" id="QDDR01000002">
    <property type="protein sequence ID" value="PVE48414.1"/>
    <property type="molecule type" value="Genomic_DNA"/>
</dbReference>